<keyword evidence="2" id="KW-1185">Reference proteome</keyword>
<organism evidence="1 2">
    <name type="scientific">Linderina pennispora</name>
    <dbReference type="NCBI Taxonomy" id="61395"/>
    <lineage>
        <taxon>Eukaryota</taxon>
        <taxon>Fungi</taxon>
        <taxon>Fungi incertae sedis</taxon>
        <taxon>Zoopagomycota</taxon>
        <taxon>Kickxellomycotina</taxon>
        <taxon>Kickxellomycetes</taxon>
        <taxon>Kickxellales</taxon>
        <taxon>Kickxellaceae</taxon>
        <taxon>Linderina</taxon>
    </lineage>
</organism>
<accession>A0A1Y1WLV5</accession>
<dbReference type="OrthoDB" id="5511455at2759"/>
<dbReference type="AlphaFoldDB" id="A0A1Y1WLV5"/>
<evidence type="ECO:0000313" key="1">
    <source>
        <dbReference type="EMBL" id="ORX74166.1"/>
    </source>
</evidence>
<reference evidence="1 2" key="1">
    <citation type="submission" date="2016-07" db="EMBL/GenBank/DDBJ databases">
        <title>Pervasive Adenine N6-methylation of Active Genes in Fungi.</title>
        <authorList>
            <consortium name="DOE Joint Genome Institute"/>
            <person name="Mondo S.J."/>
            <person name="Dannebaum R.O."/>
            <person name="Kuo R.C."/>
            <person name="Labutti K."/>
            <person name="Haridas S."/>
            <person name="Kuo A."/>
            <person name="Salamov A."/>
            <person name="Ahrendt S.R."/>
            <person name="Lipzen A."/>
            <person name="Sullivan W."/>
            <person name="Andreopoulos W.B."/>
            <person name="Clum A."/>
            <person name="Lindquist E."/>
            <person name="Daum C."/>
            <person name="Ramamoorthy G.K."/>
            <person name="Gryganskyi A."/>
            <person name="Culley D."/>
            <person name="Magnuson J.K."/>
            <person name="James T.Y."/>
            <person name="O'Malley M.A."/>
            <person name="Stajich J.E."/>
            <person name="Spatafora J.W."/>
            <person name="Visel A."/>
            <person name="Grigoriev I.V."/>
        </authorList>
    </citation>
    <scope>NUCLEOTIDE SEQUENCE [LARGE SCALE GENOMIC DNA]</scope>
    <source>
        <strain evidence="1 2">ATCC 12442</strain>
    </source>
</reference>
<dbReference type="PANTHER" id="PTHR35373:SF4">
    <property type="entry name" value="PEPTIDASE_M16_M DOMAIN-CONTAINING PROTEIN"/>
    <property type="match status" value="1"/>
</dbReference>
<dbReference type="GeneID" id="63806651"/>
<dbReference type="RefSeq" id="XP_040747377.1">
    <property type="nucleotide sequence ID" value="XM_040890003.1"/>
</dbReference>
<sequence>MATAAAVDVDDQRDEPADDYLTADDESILYEDDYIQVSRDGLRIKRYWFPALNSTFIPWHTIEYVKTAREANVKWYEVKDWGPAFGNICWALKPRLITRKQAGNIGFNSLDEIRDSNIVVKVRGKWMRPGTYVEYPHEAMRMIRRMVASSHLHAE</sequence>
<dbReference type="EMBL" id="MCFD01000001">
    <property type="protein sequence ID" value="ORX74166.1"/>
    <property type="molecule type" value="Genomic_DNA"/>
</dbReference>
<gene>
    <name evidence="1" type="ORF">DL89DRAFT_289785</name>
</gene>
<dbReference type="PANTHER" id="PTHR35373">
    <property type="entry name" value="PROTEIN CBG16894"/>
    <property type="match status" value="1"/>
</dbReference>
<evidence type="ECO:0000313" key="2">
    <source>
        <dbReference type="Proteomes" id="UP000193922"/>
    </source>
</evidence>
<proteinExistence type="predicted"/>
<comment type="caution">
    <text evidence="1">The sequence shown here is derived from an EMBL/GenBank/DDBJ whole genome shotgun (WGS) entry which is preliminary data.</text>
</comment>
<dbReference type="Proteomes" id="UP000193922">
    <property type="component" value="Unassembled WGS sequence"/>
</dbReference>
<name>A0A1Y1WLV5_9FUNG</name>
<protein>
    <submittedName>
        <fullName evidence="1">Uncharacterized protein</fullName>
    </submittedName>
</protein>